<keyword evidence="1" id="KW-0812">Transmembrane</keyword>
<name>A0ABT4MTT1_GORRU</name>
<dbReference type="RefSeq" id="WP_168176739.1">
    <property type="nucleotide sequence ID" value="NZ_JAPWIE010000003.1"/>
</dbReference>
<evidence type="ECO:0000256" key="1">
    <source>
        <dbReference type="SAM" id="Phobius"/>
    </source>
</evidence>
<dbReference type="EMBL" id="JAPWIE010000003">
    <property type="protein sequence ID" value="MCZ4550425.1"/>
    <property type="molecule type" value="Genomic_DNA"/>
</dbReference>
<sequence length="57" mass="6269">MWWKVLLAVLVVWLAFGLIMALVKGLLYILVIGLVILGIVSVVKWASSDKQSTRSGL</sequence>
<evidence type="ECO:0000313" key="3">
    <source>
        <dbReference type="Proteomes" id="UP001067235"/>
    </source>
</evidence>
<reference evidence="2" key="1">
    <citation type="submission" date="2022-12" db="EMBL/GenBank/DDBJ databases">
        <authorList>
            <person name="Krivoruchko A.V."/>
            <person name="Elkin A."/>
        </authorList>
    </citation>
    <scope>NUCLEOTIDE SEQUENCE</scope>
    <source>
        <strain evidence="2">IEGM 1388</strain>
    </source>
</reference>
<proteinExistence type="predicted"/>
<keyword evidence="1" id="KW-0472">Membrane</keyword>
<evidence type="ECO:0008006" key="4">
    <source>
        <dbReference type="Google" id="ProtNLM"/>
    </source>
</evidence>
<dbReference type="Proteomes" id="UP001067235">
    <property type="component" value="Unassembled WGS sequence"/>
</dbReference>
<keyword evidence="3" id="KW-1185">Reference proteome</keyword>
<keyword evidence="1" id="KW-1133">Transmembrane helix</keyword>
<evidence type="ECO:0000313" key="2">
    <source>
        <dbReference type="EMBL" id="MCZ4550425.1"/>
    </source>
</evidence>
<accession>A0ABT4MTT1</accession>
<comment type="caution">
    <text evidence="2">The sequence shown here is derived from an EMBL/GenBank/DDBJ whole genome shotgun (WGS) entry which is preliminary data.</text>
</comment>
<gene>
    <name evidence="2" type="ORF">O4213_10565</name>
</gene>
<feature type="transmembrane region" description="Helical" evidence="1">
    <location>
        <begin position="27"/>
        <end position="46"/>
    </location>
</feature>
<organism evidence="2 3">
    <name type="scientific">Gordonia rubripertincta</name>
    <name type="common">Rhodococcus corallinus</name>
    <dbReference type="NCBI Taxonomy" id="36822"/>
    <lineage>
        <taxon>Bacteria</taxon>
        <taxon>Bacillati</taxon>
        <taxon>Actinomycetota</taxon>
        <taxon>Actinomycetes</taxon>
        <taxon>Mycobacteriales</taxon>
        <taxon>Gordoniaceae</taxon>
        <taxon>Gordonia</taxon>
    </lineage>
</organism>
<protein>
    <recommendedName>
        <fullName evidence="4">DUF2207 domain-containing protein</fullName>
    </recommendedName>
</protein>